<sequence length="61" mass="6910">MQSGESSVRSSEQPSQRWENLFGMAIALLTLLLPLWVIGYYSQADSQTFGEGRYQIPTLEK</sequence>
<dbReference type="RefSeq" id="WP_054468137.1">
    <property type="nucleotide sequence ID" value="NZ_CP159837.1"/>
</dbReference>
<reference evidence="2" key="1">
    <citation type="submission" date="2024-07" db="EMBL/GenBank/DDBJ databases">
        <authorList>
            <person name="Kim Y.J."/>
            <person name="Jeong J.Y."/>
        </authorList>
    </citation>
    <scope>NUCLEOTIDE SEQUENCE</scope>
    <source>
        <strain evidence="2">GIHE-MW2</strain>
    </source>
</reference>
<dbReference type="AlphaFoldDB" id="A0AAU8JBX2"/>
<evidence type="ECO:0000313" key="2">
    <source>
        <dbReference type="EMBL" id="XCM35771.1"/>
    </source>
</evidence>
<dbReference type="EMBL" id="CP159837">
    <property type="protein sequence ID" value="XCM35771.1"/>
    <property type="molecule type" value="Genomic_DNA"/>
</dbReference>
<keyword evidence="1" id="KW-1133">Transmembrane helix</keyword>
<keyword evidence="1" id="KW-0472">Membrane</keyword>
<organism evidence="2">
    <name type="scientific">Planktothricoides raciborskii GIHE-MW2</name>
    <dbReference type="NCBI Taxonomy" id="2792601"/>
    <lineage>
        <taxon>Bacteria</taxon>
        <taxon>Bacillati</taxon>
        <taxon>Cyanobacteriota</taxon>
        <taxon>Cyanophyceae</taxon>
        <taxon>Oscillatoriophycideae</taxon>
        <taxon>Oscillatoriales</taxon>
        <taxon>Oscillatoriaceae</taxon>
        <taxon>Planktothricoides</taxon>
    </lineage>
</organism>
<feature type="transmembrane region" description="Helical" evidence="1">
    <location>
        <begin position="21"/>
        <end position="41"/>
    </location>
</feature>
<name>A0AAU8JBX2_9CYAN</name>
<proteinExistence type="predicted"/>
<gene>
    <name evidence="2" type="ORF">ABWT76_004473</name>
</gene>
<accession>A0AAU8JBX2</accession>
<evidence type="ECO:0000256" key="1">
    <source>
        <dbReference type="SAM" id="Phobius"/>
    </source>
</evidence>
<protein>
    <submittedName>
        <fullName evidence="2">Uncharacterized protein</fullName>
    </submittedName>
</protein>
<keyword evidence="1" id="KW-0812">Transmembrane</keyword>